<dbReference type="InterPro" id="IPR050809">
    <property type="entry name" value="UgpAE/MalFG_permease"/>
</dbReference>
<keyword evidence="3" id="KW-1003">Cell membrane</keyword>
<evidence type="ECO:0000256" key="7">
    <source>
        <dbReference type="RuleBase" id="RU363032"/>
    </source>
</evidence>
<dbReference type="RefSeq" id="WP_108992126.1">
    <property type="nucleotide sequence ID" value="NZ_BDQX01000069.1"/>
</dbReference>
<dbReference type="PROSITE" id="PS50928">
    <property type="entry name" value="ABC_TM1"/>
    <property type="match status" value="1"/>
</dbReference>
<dbReference type="EMBL" id="BDQX01000069">
    <property type="protein sequence ID" value="GBG06983.1"/>
    <property type="molecule type" value="Genomic_DNA"/>
</dbReference>
<feature type="transmembrane region" description="Helical" evidence="7">
    <location>
        <begin position="220"/>
        <end position="238"/>
    </location>
</feature>
<name>A0A2R5ET84_9BACL</name>
<dbReference type="PANTHER" id="PTHR43227">
    <property type="entry name" value="BLL4140 PROTEIN"/>
    <property type="match status" value="1"/>
</dbReference>
<keyword evidence="5 7" id="KW-1133">Transmembrane helix</keyword>
<evidence type="ECO:0000256" key="3">
    <source>
        <dbReference type="ARBA" id="ARBA00022475"/>
    </source>
</evidence>
<feature type="transmembrane region" description="Helical" evidence="7">
    <location>
        <begin position="86"/>
        <end position="105"/>
    </location>
</feature>
<keyword evidence="2 7" id="KW-0813">Transport</keyword>
<keyword evidence="10" id="KW-1185">Reference proteome</keyword>
<feature type="transmembrane region" description="Helical" evidence="7">
    <location>
        <begin position="165"/>
        <end position="188"/>
    </location>
</feature>
<evidence type="ECO:0000313" key="10">
    <source>
        <dbReference type="Proteomes" id="UP000245202"/>
    </source>
</evidence>
<comment type="similarity">
    <text evidence="7">Belongs to the binding-protein-dependent transport system permease family.</text>
</comment>
<sequence length="288" mass="32945">MNGLIRLKNRLSQRYEGIFLILPWIIGFLLFVSFPLFYSLYMSFHNVRITGTGILHEYVGIKYYYNLLFEDGGVFYDQLLPFLRQILFMIPIIVIFSFMISIMLNQKFLGRGLFRAVFFLPVIFSSGNIIDRFLSQGRGQLGFLEQFSISTTLTQYLPGSWATPIVSVLNSFVLILWYSGVQILLFLAGRQTISASVYEAARIDGANPWEMFWKITLPGMMPFVLLNTIYTIVDLFTFPGNPVIASVNPTQYGPTSALIWVYFIIILLFLGLVVLLLGRAVRNTTQTR</sequence>
<dbReference type="Gene3D" id="1.10.3720.10">
    <property type="entry name" value="MetI-like"/>
    <property type="match status" value="1"/>
</dbReference>
<evidence type="ECO:0000259" key="8">
    <source>
        <dbReference type="PROSITE" id="PS50928"/>
    </source>
</evidence>
<evidence type="ECO:0000256" key="5">
    <source>
        <dbReference type="ARBA" id="ARBA00022989"/>
    </source>
</evidence>
<dbReference type="AlphaFoldDB" id="A0A2R5ET84"/>
<keyword evidence="6 7" id="KW-0472">Membrane</keyword>
<evidence type="ECO:0000256" key="1">
    <source>
        <dbReference type="ARBA" id="ARBA00004651"/>
    </source>
</evidence>
<evidence type="ECO:0000256" key="6">
    <source>
        <dbReference type="ARBA" id="ARBA00023136"/>
    </source>
</evidence>
<protein>
    <submittedName>
        <fullName evidence="9">ABC transporter permease</fullName>
    </submittedName>
</protein>
<feature type="transmembrane region" description="Helical" evidence="7">
    <location>
        <begin position="258"/>
        <end position="278"/>
    </location>
</feature>
<comment type="subcellular location">
    <subcellularLocation>
        <location evidence="1 7">Cell membrane</location>
        <topology evidence="1 7">Multi-pass membrane protein</topology>
    </subcellularLocation>
</comment>
<dbReference type="SUPFAM" id="SSF161098">
    <property type="entry name" value="MetI-like"/>
    <property type="match status" value="1"/>
</dbReference>
<dbReference type="Pfam" id="PF00528">
    <property type="entry name" value="BPD_transp_1"/>
    <property type="match status" value="1"/>
</dbReference>
<dbReference type="InterPro" id="IPR035906">
    <property type="entry name" value="MetI-like_sf"/>
</dbReference>
<evidence type="ECO:0000256" key="2">
    <source>
        <dbReference type="ARBA" id="ARBA00022448"/>
    </source>
</evidence>
<accession>A0A2R5ET84</accession>
<dbReference type="GO" id="GO:0055085">
    <property type="term" value="P:transmembrane transport"/>
    <property type="evidence" value="ECO:0007669"/>
    <property type="project" value="InterPro"/>
</dbReference>
<organism evidence="9 10">
    <name type="scientific">Paenibacillus agaridevorans</name>
    <dbReference type="NCBI Taxonomy" id="171404"/>
    <lineage>
        <taxon>Bacteria</taxon>
        <taxon>Bacillati</taxon>
        <taxon>Bacillota</taxon>
        <taxon>Bacilli</taxon>
        <taxon>Bacillales</taxon>
        <taxon>Paenibacillaceae</taxon>
        <taxon>Paenibacillus</taxon>
    </lineage>
</organism>
<keyword evidence="4 7" id="KW-0812">Transmembrane</keyword>
<dbReference type="PANTHER" id="PTHR43227:SF3">
    <property type="entry name" value="BINDING-PROTEIN-DEPENDENT TRANSPORT SYSTEMS INNER MEMBRANE COMPONENT"/>
    <property type="match status" value="1"/>
</dbReference>
<dbReference type="CDD" id="cd06261">
    <property type="entry name" value="TM_PBP2"/>
    <property type="match status" value="1"/>
</dbReference>
<dbReference type="InterPro" id="IPR000515">
    <property type="entry name" value="MetI-like"/>
</dbReference>
<gene>
    <name evidence="9" type="ORF">PAT3040_01529</name>
</gene>
<feature type="transmembrane region" description="Helical" evidence="7">
    <location>
        <begin position="21"/>
        <end position="41"/>
    </location>
</feature>
<feature type="transmembrane region" description="Helical" evidence="7">
    <location>
        <begin position="112"/>
        <end position="130"/>
    </location>
</feature>
<dbReference type="GO" id="GO:0005886">
    <property type="term" value="C:plasma membrane"/>
    <property type="evidence" value="ECO:0007669"/>
    <property type="project" value="UniProtKB-SubCell"/>
</dbReference>
<proteinExistence type="inferred from homology"/>
<comment type="caution">
    <text evidence="9">The sequence shown here is derived from an EMBL/GenBank/DDBJ whole genome shotgun (WGS) entry which is preliminary data.</text>
</comment>
<feature type="domain" description="ABC transmembrane type-1" evidence="8">
    <location>
        <begin position="79"/>
        <end position="278"/>
    </location>
</feature>
<dbReference type="Proteomes" id="UP000245202">
    <property type="component" value="Unassembled WGS sequence"/>
</dbReference>
<evidence type="ECO:0000313" key="9">
    <source>
        <dbReference type="EMBL" id="GBG06983.1"/>
    </source>
</evidence>
<evidence type="ECO:0000256" key="4">
    <source>
        <dbReference type="ARBA" id="ARBA00022692"/>
    </source>
</evidence>
<reference evidence="9 10" key="1">
    <citation type="submission" date="2017-08" db="EMBL/GenBank/DDBJ databases">
        <title>Substantial Increase in Enzyme Production by Combined Drug-Resistance Mutations in Paenibacillus agaridevorans.</title>
        <authorList>
            <person name="Tanaka Y."/>
            <person name="Funane K."/>
            <person name="Hosaka T."/>
            <person name="Shiwa Y."/>
            <person name="Fujita N."/>
            <person name="Miyazaki T."/>
            <person name="Yoshikawa H."/>
            <person name="Murakami K."/>
            <person name="Kasahara K."/>
            <person name="Inaoka T."/>
            <person name="Hiraga Y."/>
            <person name="Ochi K."/>
        </authorList>
    </citation>
    <scope>NUCLEOTIDE SEQUENCE [LARGE SCALE GENOMIC DNA]</scope>
    <source>
        <strain evidence="9 10">T-3040</strain>
    </source>
</reference>